<evidence type="ECO:0000313" key="3">
    <source>
        <dbReference type="Proteomes" id="UP000311919"/>
    </source>
</evidence>
<evidence type="ECO:0000313" key="2">
    <source>
        <dbReference type="EMBL" id="TNN16928.1"/>
    </source>
</evidence>
<feature type="region of interest" description="Disordered" evidence="1">
    <location>
        <begin position="1"/>
        <end position="118"/>
    </location>
</feature>
<feature type="compositionally biased region" description="Basic and acidic residues" evidence="1">
    <location>
        <begin position="1"/>
        <end position="11"/>
    </location>
</feature>
<comment type="caution">
    <text evidence="2">The sequence shown here is derived from an EMBL/GenBank/DDBJ whole genome shotgun (WGS) entry which is preliminary data.</text>
</comment>
<keyword evidence="3" id="KW-1185">Reference proteome</keyword>
<sequence length="128" mass="14062">MPFHIGDKSGHFDANANRPNPQGSGFMGGGGFGGYQDPRYGNMNQNYCGGVPGNGVFGQDMYNQQRGPQDWNMGRRYRNGSDSDDSDHGRRNHGGWNQGRYGSHSHRRDHSGGSSSEVLLKCLKKVDV</sequence>
<evidence type="ECO:0000256" key="1">
    <source>
        <dbReference type="SAM" id="MobiDB-lite"/>
    </source>
</evidence>
<accession>A0A4Z2DKL5</accession>
<dbReference type="AlphaFoldDB" id="A0A4Z2DKL5"/>
<gene>
    <name evidence="2" type="ORF">EWB00_000061</name>
</gene>
<dbReference type="EMBL" id="SKCS01000101">
    <property type="protein sequence ID" value="TNN16928.1"/>
    <property type="molecule type" value="Genomic_DNA"/>
</dbReference>
<dbReference type="Proteomes" id="UP000311919">
    <property type="component" value="Unassembled WGS sequence"/>
</dbReference>
<dbReference type="OrthoDB" id="6256359at2759"/>
<organism evidence="2 3">
    <name type="scientific">Schistosoma japonicum</name>
    <name type="common">Blood fluke</name>
    <dbReference type="NCBI Taxonomy" id="6182"/>
    <lineage>
        <taxon>Eukaryota</taxon>
        <taxon>Metazoa</taxon>
        <taxon>Spiralia</taxon>
        <taxon>Lophotrochozoa</taxon>
        <taxon>Platyhelminthes</taxon>
        <taxon>Trematoda</taxon>
        <taxon>Digenea</taxon>
        <taxon>Strigeidida</taxon>
        <taxon>Schistosomatoidea</taxon>
        <taxon>Schistosomatidae</taxon>
        <taxon>Schistosoma</taxon>
    </lineage>
</organism>
<name>A0A4Z2DKL5_SCHJA</name>
<proteinExistence type="predicted"/>
<feature type="compositionally biased region" description="Gly residues" evidence="1">
    <location>
        <begin position="25"/>
        <end position="34"/>
    </location>
</feature>
<reference evidence="2 3" key="1">
    <citation type="submission" date="2019-03" db="EMBL/GenBank/DDBJ databases">
        <title>An improved genome assembly of the fluke Schistosoma japonicum.</title>
        <authorList>
            <person name="Hu W."/>
            <person name="Luo F."/>
            <person name="Yin M."/>
            <person name="Mo X."/>
            <person name="Sun C."/>
            <person name="Wu Q."/>
            <person name="Zhu B."/>
            <person name="Xiang M."/>
            <person name="Wang J."/>
            <person name="Wang Y."/>
            <person name="Zhang T."/>
            <person name="Xu B."/>
            <person name="Zheng H."/>
            <person name="Feng Z."/>
        </authorList>
    </citation>
    <scope>NUCLEOTIDE SEQUENCE [LARGE SCALE GENOMIC DNA]</scope>
    <source>
        <strain evidence="2">HuSjv2</strain>
        <tissue evidence="2">Worms</tissue>
    </source>
</reference>
<protein>
    <submittedName>
        <fullName evidence="2">Cercarial stage-specific protein isoform 2</fullName>
    </submittedName>
</protein>